<dbReference type="EMBL" id="CAKKNE010000002">
    <property type="protein sequence ID" value="CAH0368010.1"/>
    <property type="molecule type" value="Genomic_DNA"/>
</dbReference>
<feature type="transmembrane region" description="Helical" evidence="1">
    <location>
        <begin position="271"/>
        <end position="295"/>
    </location>
</feature>
<keyword evidence="1" id="KW-1133">Transmembrane helix</keyword>
<proteinExistence type="predicted"/>
<name>A0A8J2WGX4_9STRA</name>
<keyword evidence="1" id="KW-0472">Membrane</keyword>
<dbReference type="Proteomes" id="UP000789595">
    <property type="component" value="Unassembled WGS sequence"/>
</dbReference>
<organism evidence="2 3">
    <name type="scientific">Pelagomonas calceolata</name>
    <dbReference type="NCBI Taxonomy" id="35677"/>
    <lineage>
        <taxon>Eukaryota</taxon>
        <taxon>Sar</taxon>
        <taxon>Stramenopiles</taxon>
        <taxon>Ochrophyta</taxon>
        <taxon>Pelagophyceae</taxon>
        <taxon>Pelagomonadales</taxon>
        <taxon>Pelagomonadaceae</taxon>
        <taxon>Pelagomonas</taxon>
    </lineage>
</organism>
<evidence type="ECO:0000313" key="2">
    <source>
        <dbReference type="EMBL" id="CAH0368010.1"/>
    </source>
</evidence>
<evidence type="ECO:0000256" key="1">
    <source>
        <dbReference type="SAM" id="Phobius"/>
    </source>
</evidence>
<gene>
    <name evidence="2" type="ORF">PECAL_2P10570</name>
</gene>
<feature type="transmembrane region" description="Helical" evidence="1">
    <location>
        <begin position="99"/>
        <end position="119"/>
    </location>
</feature>
<reference evidence="2" key="1">
    <citation type="submission" date="2021-11" db="EMBL/GenBank/DDBJ databases">
        <authorList>
            <consortium name="Genoscope - CEA"/>
            <person name="William W."/>
        </authorList>
    </citation>
    <scope>NUCLEOTIDE SEQUENCE</scope>
</reference>
<dbReference type="AlphaFoldDB" id="A0A8J2WGX4"/>
<evidence type="ECO:0000313" key="3">
    <source>
        <dbReference type="Proteomes" id="UP000789595"/>
    </source>
</evidence>
<keyword evidence="3" id="KW-1185">Reference proteome</keyword>
<keyword evidence="1" id="KW-0812">Transmembrane</keyword>
<feature type="transmembrane region" description="Helical" evidence="1">
    <location>
        <begin position="233"/>
        <end position="259"/>
    </location>
</feature>
<feature type="transmembrane region" description="Helical" evidence="1">
    <location>
        <begin position="37"/>
        <end position="58"/>
    </location>
</feature>
<comment type="caution">
    <text evidence="2">The sequence shown here is derived from an EMBL/GenBank/DDBJ whole genome shotgun (WGS) entry which is preliminary data.</text>
</comment>
<accession>A0A8J2WGX4</accession>
<feature type="transmembrane region" description="Helical" evidence="1">
    <location>
        <begin position="12"/>
        <end position="30"/>
    </location>
</feature>
<protein>
    <submittedName>
        <fullName evidence="2">Uncharacterized protein</fullName>
    </submittedName>
</protein>
<sequence length="489" mass="53126">MAGISEDPQGPALRLVLAAAVILIVLRDSLLEDPNRLLCAAVASVLVVEWVGCGRRWYAWLCGSGLAKYCAATRRAFPCDRRGFGDDHDRLWGCVPVPAVPVAGMDALLFFIAAPLFLFPHSQAARALAAGAAHVYVTNLQTHKTGGQHGILVLHVLALQALRSEGEGALCLLCTRAVVLSLYFGAALSKLKVSGPRWCDGGTLQKELFESTFLVPGAPWQLRATRAVARDRALCRVASTATVAVEFFAPLLMLMFPGFPFEWLYVPVHVAIYVLMGVDFVTWWVPVLLLLGLFAREPPPASLSSSPAMPLYALVQLVISLASADLRGVKCFPFTCCPMFCDRKELFGEGGGTWTLTDAPLPGLLTPWYPPSYIQGKFTASELPRLPYRYASFSFGAGDALALTRLRPKRERPRDGHETFANFEVTGCLRDRLRDGAAFVRRGDAGWAWDRGRMDELLAHQSAIQDAMRAACAGEDADAVRPPPSNPGG</sequence>